<protein>
    <submittedName>
        <fullName evidence="1">Immunity 49 family protein</fullName>
    </submittedName>
</protein>
<dbReference type="RefSeq" id="WP_125496606.1">
    <property type="nucleotide sequence ID" value="NZ_BMVZ01000011.1"/>
</dbReference>
<gene>
    <name evidence="1" type="ORF">HCJ95_16725</name>
</gene>
<keyword evidence="2" id="KW-1185">Reference proteome</keyword>
<comment type="caution">
    <text evidence="1">The sequence shown here is derived from an EMBL/GenBank/DDBJ whole genome shotgun (WGS) entry which is preliminary data.</text>
</comment>
<evidence type="ECO:0000313" key="2">
    <source>
        <dbReference type="Proteomes" id="UP000635996"/>
    </source>
</evidence>
<name>A0ABX0YUW7_STRTL</name>
<evidence type="ECO:0000313" key="1">
    <source>
        <dbReference type="EMBL" id="NJP15888.1"/>
    </source>
</evidence>
<proteinExistence type="predicted"/>
<dbReference type="EMBL" id="JAATEL010000017">
    <property type="protein sequence ID" value="NJP15888.1"/>
    <property type="molecule type" value="Genomic_DNA"/>
</dbReference>
<dbReference type="InterPro" id="IPR029074">
    <property type="entry name" value="Imm49"/>
</dbReference>
<dbReference type="Proteomes" id="UP000635996">
    <property type="component" value="Unassembled WGS sequence"/>
</dbReference>
<sequence length="286" mass="32127">MTVTIPRHSSPGPDDEGYAADLGRHVLEIVDRLEKSPTSLDLVLSTAELHVHARCTVDPRAAKLETWEAVVTALQIYSALFAVTSANEGTVQCRIVHKVRTLPAIGPRTYADAGNWLTAFWLAVICRDQNRLTQLCEVPLDRLRPSDGTYDEYIYHWIAALQAYWLQRPGLVEHLTEALRRSHPDTARIAPSELLQHILYPPINLFYRFLQHDTPGFNQALAEAVHLHKAYWTADEDRTDDPAGMVALAPLAIACLAHDGTIPIDVQTDYLPTHLLERSWLGEFET</sequence>
<dbReference type="Pfam" id="PF15575">
    <property type="entry name" value="Imm49"/>
    <property type="match status" value="1"/>
</dbReference>
<reference evidence="1 2" key="1">
    <citation type="submission" date="2020-03" db="EMBL/GenBank/DDBJ databases">
        <title>WGS of actinomycetes isolated from Thailand.</title>
        <authorList>
            <person name="Thawai C."/>
        </authorList>
    </citation>
    <scope>NUCLEOTIDE SEQUENCE [LARGE SCALE GENOMIC DNA]</scope>
    <source>
        <strain evidence="1 2">NBRC 13905</strain>
    </source>
</reference>
<organism evidence="1 2">
    <name type="scientific">Streptomyces thermoviolaceus subsp. thermoviolaceus</name>
    <dbReference type="NCBI Taxonomy" id="66860"/>
    <lineage>
        <taxon>Bacteria</taxon>
        <taxon>Bacillati</taxon>
        <taxon>Actinomycetota</taxon>
        <taxon>Actinomycetes</taxon>
        <taxon>Kitasatosporales</taxon>
        <taxon>Streptomycetaceae</taxon>
        <taxon>Streptomyces</taxon>
    </lineage>
</organism>
<accession>A0ABX0YUW7</accession>